<dbReference type="HAMAP" id="MF_00138">
    <property type="entry name" value="GARS"/>
    <property type="match status" value="1"/>
</dbReference>
<evidence type="ECO:0000256" key="7">
    <source>
        <dbReference type="ARBA" id="ARBA00038345"/>
    </source>
</evidence>
<feature type="domain" description="ATP-grasp" evidence="12">
    <location>
        <begin position="107"/>
        <end position="311"/>
    </location>
</feature>
<dbReference type="PANTHER" id="PTHR43472">
    <property type="entry name" value="PHOSPHORIBOSYLAMINE--GLYCINE LIGASE"/>
    <property type="match status" value="1"/>
</dbReference>
<dbReference type="AlphaFoldDB" id="A0A6J4CW28"/>
<dbReference type="InterPro" id="IPR011054">
    <property type="entry name" value="Rudment_hybrid_motif"/>
</dbReference>
<dbReference type="SMART" id="SM01209">
    <property type="entry name" value="GARS_A"/>
    <property type="match status" value="1"/>
</dbReference>
<proteinExistence type="inferred from homology"/>
<dbReference type="GO" id="GO:0005524">
    <property type="term" value="F:ATP binding"/>
    <property type="evidence" value="ECO:0007669"/>
    <property type="project" value="UniProtKB-UniRule"/>
</dbReference>
<evidence type="ECO:0000256" key="4">
    <source>
        <dbReference type="ARBA" id="ARBA00022741"/>
    </source>
</evidence>
<keyword evidence="4 11" id="KW-0547">Nucleotide-binding</keyword>
<accession>A0A6J4CW28</accession>
<dbReference type="InterPro" id="IPR020561">
    <property type="entry name" value="PRibGlycinamid_synth_ATP-grasp"/>
</dbReference>
<dbReference type="NCBIfam" id="TIGR00877">
    <property type="entry name" value="purD"/>
    <property type="match status" value="1"/>
</dbReference>
<gene>
    <name evidence="10 13" type="primary">purD</name>
    <name evidence="13" type="ORF">SNTW_03230</name>
</gene>
<dbReference type="InterPro" id="IPR000115">
    <property type="entry name" value="PRibGlycinamide_synth"/>
</dbReference>
<dbReference type="InterPro" id="IPR020560">
    <property type="entry name" value="PRibGlycinamide_synth_C-dom"/>
</dbReference>
<protein>
    <recommendedName>
        <fullName evidence="2 10">Phosphoribosylamine--glycine ligase</fullName>
        <ecNumber evidence="2 10">6.3.4.13</ecNumber>
    </recommendedName>
    <alternativeName>
        <fullName evidence="10">GARS</fullName>
    </alternativeName>
    <alternativeName>
        <fullName evidence="8 10">Glycinamide ribonucleotide synthetase</fullName>
    </alternativeName>
    <alternativeName>
        <fullName evidence="9 10">Phosphoribosylglycinamide synthetase</fullName>
    </alternativeName>
</protein>
<evidence type="ECO:0000256" key="10">
    <source>
        <dbReference type="HAMAP-Rule" id="MF_00138"/>
    </source>
</evidence>
<keyword evidence="3 10" id="KW-0436">Ligase</keyword>
<evidence type="ECO:0000256" key="1">
    <source>
        <dbReference type="ARBA" id="ARBA00005174"/>
    </source>
</evidence>
<evidence type="ECO:0000259" key="12">
    <source>
        <dbReference type="PROSITE" id="PS50975"/>
    </source>
</evidence>
<dbReference type="Pfam" id="PF02844">
    <property type="entry name" value="GARS_N"/>
    <property type="match status" value="1"/>
</dbReference>
<dbReference type="EC" id="6.3.4.13" evidence="2 10"/>
<evidence type="ECO:0000256" key="3">
    <source>
        <dbReference type="ARBA" id="ARBA00022598"/>
    </source>
</evidence>
<organism evidence="13 14">
    <name type="scientific">Helicobacter suis</name>
    <dbReference type="NCBI Taxonomy" id="104628"/>
    <lineage>
        <taxon>Bacteria</taxon>
        <taxon>Pseudomonadati</taxon>
        <taxon>Campylobacterota</taxon>
        <taxon>Epsilonproteobacteria</taxon>
        <taxon>Campylobacterales</taxon>
        <taxon>Helicobacteraceae</taxon>
        <taxon>Helicobacter</taxon>
    </lineage>
</organism>
<evidence type="ECO:0000256" key="9">
    <source>
        <dbReference type="ARBA" id="ARBA00042864"/>
    </source>
</evidence>
<dbReference type="Gene3D" id="3.40.50.20">
    <property type="match status" value="1"/>
</dbReference>
<dbReference type="SUPFAM" id="SSF56059">
    <property type="entry name" value="Glutathione synthetase ATP-binding domain-like"/>
    <property type="match status" value="1"/>
</dbReference>
<dbReference type="GO" id="GO:0009113">
    <property type="term" value="P:purine nucleobase biosynthetic process"/>
    <property type="evidence" value="ECO:0007669"/>
    <property type="project" value="InterPro"/>
</dbReference>
<comment type="catalytic activity">
    <reaction evidence="10">
        <text>5-phospho-beta-D-ribosylamine + glycine + ATP = N(1)-(5-phospho-beta-D-ribosyl)glycinamide + ADP + phosphate + H(+)</text>
        <dbReference type="Rhea" id="RHEA:17453"/>
        <dbReference type="ChEBI" id="CHEBI:15378"/>
        <dbReference type="ChEBI" id="CHEBI:30616"/>
        <dbReference type="ChEBI" id="CHEBI:43474"/>
        <dbReference type="ChEBI" id="CHEBI:57305"/>
        <dbReference type="ChEBI" id="CHEBI:58681"/>
        <dbReference type="ChEBI" id="CHEBI:143788"/>
        <dbReference type="ChEBI" id="CHEBI:456216"/>
        <dbReference type="EC" id="6.3.4.13"/>
    </reaction>
</comment>
<evidence type="ECO:0000256" key="6">
    <source>
        <dbReference type="ARBA" id="ARBA00022840"/>
    </source>
</evidence>
<comment type="similarity">
    <text evidence="7 10">Belongs to the GARS family.</text>
</comment>
<dbReference type="UniPathway" id="UPA00074">
    <property type="reaction ID" value="UER00125"/>
</dbReference>
<sequence length="415" mass="45353">MKKKILIIGGGAREYALGRKLKEDTRISELYFCPGNGGTQSIGENIPLEEYTQIVDFALQKGVDLVVIGPEEPLVGGLADMLKESGLAVFGPSKKASILEGSKSFTKNLATQYHIPTAPYCIVRDHTLAQEQVAALGFPLVVKVDGLSGGKGVVVVQSEEEYKQILGQLLLQEKHSKVLVEQYLKGFELSIFALVHHQNYLLLPPCHDYKKLTPEGPNTGGMGAFAPSSLCDEVLKNKIASQIIEPALKAMVEAGTPFIGVLYAGIMVVEQEGQLEPYLLEFNVRLGDPECSVLLPLLKTPLLDLLEATLEDRLDTIELELHPQHTLGVVLASKDYPYKISGGQNVYIDPMNEKNAHLDLGKIVQENGVFLVSGGRVCVCVVWGKSLSEAKNHAYNLVKKVQFEGMQFREDIGSL</sequence>
<dbReference type="InterPro" id="IPR037123">
    <property type="entry name" value="PRibGlycinamide_synth_C_sf"/>
</dbReference>
<dbReference type="InterPro" id="IPR013815">
    <property type="entry name" value="ATP_grasp_subdomain_1"/>
</dbReference>
<keyword evidence="6 11" id="KW-0067">ATP-binding</keyword>
<reference evidence="13 14" key="1">
    <citation type="submission" date="2019-06" db="EMBL/GenBank/DDBJ databases">
        <title>Complete genome sequence of Helicobacter suis SNTW101c.</title>
        <authorList>
            <person name="Rimbara E."/>
            <person name="Suzuki M."/>
            <person name="Matsui H."/>
            <person name="Nakamura M."/>
            <person name="Mori S."/>
            <person name="Shibayama K."/>
        </authorList>
    </citation>
    <scope>NUCLEOTIDE SEQUENCE [LARGE SCALE GENOMIC DNA]</scope>
    <source>
        <strain evidence="13 14">SNTW101c</strain>
    </source>
</reference>
<dbReference type="GO" id="GO:0004637">
    <property type="term" value="F:phosphoribosylamine-glycine ligase activity"/>
    <property type="evidence" value="ECO:0007669"/>
    <property type="project" value="UniProtKB-UniRule"/>
</dbReference>
<dbReference type="SMART" id="SM01210">
    <property type="entry name" value="GARS_C"/>
    <property type="match status" value="1"/>
</dbReference>
<dbReference type="Pfam" id="PF01071">
    <property type="entry name" value="GARS_A"/>
    <property type="match status" value="1"/>
</dbReference>
<dbReference type="Gene3D" id="3.90.600.10">
    <property type="entry name" value="Phosphoribosylglycinamide synthetase, C-terminal domain"/>
    <property type="match status" value="1"/>
</dbReference>
<dbReference type="GO" id="GO:0006189">
    <property type="term" value="P:'de novo' IMP biosynthetic process"/>
    <property type="evidence" value="ECO:0007669"/>
    <property type="project" value="UniProtKB-UniRule"/>
</dbReference>
<dbReference type="InterPro" id="IPR011761">
    <property type="entry name" value="ATP-grasp"/>
</dbReference>
<dbReference type="Proteomes" id="UP000317935">
    <property type="component" value="Chromosome"/>
</dbReference>
<keyword evidence="5 10" id="KW-0658">Purine biosynthesis</keyword>
<evidence type="ECO:0000256" key="5">
    <source>
        <dbReference type="ARBA" id="ARBA00022755"/>
    </source>
</evidence>
<dbReference type="InterPro" id="IPR016185">
    <property type="entry name" value="PreATP-grasp_dom_sf"/>
</dbReference>
<evidence type="ECO:0000313" key="14">
    <source>
        <dbReference type="Proteomes" id="UP000317935"/>
    </source>
</evidence>
<dbReference type="InterPro" id="IPR020562">
    <property type="entry name" value="PRibGlycinamide_synth_N"/>
</dbReference>
<evidence type="ECO:0000256" key="11">
    <source>
        <dbReference type="PROSITE-ProRule" id="PRU00409"/>
    </source>
</evidence>
<dbReference type="PROSITE" id="PS50975">
    <property type="entry name" value="ATP_GRASP"/>
    <property type="match status" value="1"/>
</dbReference>
<name>A0A6J4CW28_9HELI</name>
<comment type="pathway">
    <text evidence="1 10">Purine metabolism; IMP biosynthesis via de novo pathway; N(1)-(5-phospho-D-ribosyl)glycinamide from 5-phospho-alpha-D-ribose 1-diphosphate: step 2/2.</text>
</comment>
<dbReference type="EMBL" id="AP019774">
    <property type="protein sequence ID" value="BCD69678.1"/>
    <property type="molecule type" value="Genomic_DNA"/>
</dbReference>
<dbReference type="SUPFAM" id="SSF52440">
    <property type="entry name" value="PreATP-grasp domain"/>
    <property type="match status" value="1"/>
</dbReference>
<dbReference type="Pfam" id="PF02843">
    <property type="entry name" value="GARS_C"/>
    <property type="match status" value="1"/>
</dbReference>
<evidence type="ECO:0000256" key="8">
    <source>
        <dbReference type="ARBA" id="ARBA00042242"/>
    </source>
</evidence>
<evidence type="ECO:0000256" key="2">
    <source>
        <dbReference type="ARBA" id="ARBA00013255"/>
    </source>
</evidence>
<dbReference type="SUPFAM" id="SSF51246">
    <property type="entry name" value="Rudiment single hybrid motif"/>
    <property type="match status" value="1"/>
</dbReference>
<dbReference type="Gene3D" id="3.30.470.20">
    <property type="entry name" value="ATP-grasp fold, B domain"/>
    <property type="match status" value="1"/>
</dbReference>
<dbReference type="GO" id="GO:0046872">
    <property type="term" value="F:metal ion binding"/>
    <property type="evidence" value="ECO:0007669"/>
    <property type="project" value="InterPro"/>
</dbReference>
<dbReference type="RefSeq" id="WP_143433402.1">
    <property type="nucleotide sequence ID" value="NZ_AP019774.1"/>
</dbReference>
<dbReference type="Gene3D" id="3.30.1490.20">
    <property type="entry name" value="ATP-grasp fold, A domain"/>
    <property type="match status" value="1"/>
</dbReference>
<dbReference type="PANTHER" id="PTHR43472:SF1">
    <property type="entry name" value="PHOSPHORIBOSYLAMINE--GLYCINE LIGASE, CHLOROPLASTIC"/>
    <property type="match status" value="1"/>
</dbReference>
<evidence type="ECO:0000313" key="13">
    <source>
        <dbReference type="EMBL" id="BCD69678.1"/>
    </source>
</evidence>